<dbReference type="RefSeq" id="WP_110609418.1">
    <property type="nucleotide sequence ID" value="NZ_PDOD01000002.1"/>
</dbReference>
<keyword evidence="3" id="KW-1185">Reference proteome</keyword>
<dbReference type="EMBL" id="PDOD01000002">
    <property type="protein sequence ID" value="PYZ93386.1"/>
    <property type="molecule type" value="Genomic_DNA"/>
</dbReference>
<accession>A0A323TGI7</accession>
<comment type="caution">
    <text evidence="2">The sequence shown here is derived from an EMBL/GenBank/DDBJ whole genome shotgun (WGS) entry which is preliminary data.</text>
</comment>
<dbReference type="SUPFAM" id="SSF54427">
    <property type="entry name" value="NTF2-like"/>
    <property type="match status" value="1"/>
</dbReference>
<reference evidence="2 3" key="1">
    <citation type="submission" date="2017-10" db="EMBL/GenBank/DDBJ databases">
        <title>Bacillus sp. nov., a halophilic bacterium isolated from a Keqin Lake.</title>
        <authorList>
            <person name="Wang H."/>
        </authorList>
    </citation>
    <scope>NUCLEOTIDE SEQUENCE [LARGE SCALE GENOMIC DNA]</scope>
    <source>
        <strain evidence="2 3">KQ-12</strain>
    </source>
</reference>
<sequence>MTFHFNEAVNDVEDKQLEEHILLLEKQVMEYDYQKLSSLLAEDFREFGNSGTKYTKQDQLDSVINKNSPKHNNRFSVTEFKVNMLSPDVVLATYKTLRERDLKQSLRSSIWQNNGERWQMTFHQGTPTS</sequence>
<evidence type="ECO:0000313" key="2">
    <source>
        <dbReference type="EMBL" id="PYZ93386.1"/>
    </source>
</evidence>
<dbReference type="InterPro" id="IPR032710">
    <property type="entry name" value="NTF2-like_dom_sf"/>
</dbReference>
<gene>
    <name evidence="2" type="ORF">CR194_09390</name>
</gene>
<dbReference type="Pfam" id="PF14534">
    <property type="entry name" value="DUF4440"/>
    <property type="match status" value="1"/>
</dbReference>
<feature type="domain" description="DUF4440" evidence="1">
    <location>
        <begin position="24"/>
        <end position="120"/>
    </location>
</feature>
<dbReference type="Proteomes" id="UP000248214">
    <property type="component" value="Unassembled WGS sequence"/>
</dbReference>
<proteinExistence type="predicted"/>
<protein>
    <submittedName>
        <fullName evidence="2">DUF4440 domain-containing protein</fullName>
    </submittedName>
</protein>
<organism evidence="2 3">
    <name type="scientific">Salipaludibacillus keqinensis</name>
    <dbReference type="NCBI Taxonomy" id="2045207"/>
    <lineage>
        <taxon>Bacteria</taxon>
        <taxon>Bacillati</taxon>
        <taxon>Bacillota</taxon>
        <taxon>Bacilli</taxon>
        <taxon>Bacillales</taxon>
        <taxon>Bacillaceae</taxon>
    </lineage>
</organism>
<evidence type="ECO:0000313" key="3">
    <source>
        <dbReference type="Proteomes" id="UP000248214"/>
    </source>
</evidence>
<dbReference type="AlphaFoldDB" id="A0A323TGI7"/>
<dbReference type="InterPro" id="IPR027843">
    <property type="entry name" value="DUF4440"/>
</dbReference>
<name>A0A323TGI7_9BACI</name>
<evidence type="ECO:0000259" key="1">
    <source>
        <dbReference type="Pfam" id="PF14534"/>
    </source>
</evidence>
<dbReference type="OrthoDB" id="121974at2"/>
<dbReference type="Gene3D" id="3.10.450.50">
    <property type="match status" value="1"/>
</dbReference>